<reference evidence="3" key="1">
    <citation type="submission" date="2020-05" db="EMBL/GenBank/DDBJ databases">
        <authorList>
            <person name="Chiriac C."/>
            <person name="Salcher M."/>
            <person name="Ghai R."/>
            <person name="Kavagutti S V."/>
        </authorList>
    </citation>
    <scope>NUCLEOTIDE SEQUENCE</scope>
</reference>
<dbReference type="EMBL" id="CAFBLE010000001">
    <property type="protein sequence ID" value="CAB4855517.1"/>
    <property type="molecule type" value="Genomic_DNA"/>
</dbReference>
<proteinExistence type="predicted"/>
<dbReference type="EMBL" id="CAFBQL010000003">
    <property type="protein sequence ID" value="CAB5056288.1"/>
    <property type="molecule type" value="Genomic_DNA"/>
</dbReference>
<evidence type="ECO:0000313" key="2">
    <source>
        <dbReference type="EMBL" id="CAB4671804.1"/>
    </source>
</evidence>
<sequence>MQPSHRPLRILLASLLVLTLASQMSTSSAVNKASGICPKAGKIVTIKSFKYICQKSGKKLIWVKKATPTPKATPTTTPEPTPTTTPEPTTLPQVLLIEDLLMPISAKLQAADFSALTDLAEIHIDPLLADSQWSKDSVASLTMALRLLKVLGVTPTNKLNIYISWGPDYRNQFTPDFCHSNSGGGSCGGGIIYADLLWFANNWGYDGVEKTIVAK</sequence>
<dbReference type="EMBL" id="CAEZZC010000001">
    <property type="protein sequence ID" value="CAB4739775.1"/>
    <property type="molecule type" value="Genomic_DNA"/>
</dbReference>
<accession>A0A6J6SYL7</accession>
<dbReference type="AlphaFoldDB" id="A0A6J6SYL7"/>
<evidence type="ECO:0000313" key="6">
    <source>
        <dbReference type="EMBL" id="CAB5056288.1"/>
    </source>
</evidence>
<name>A0A6J6SYL7_9ZZZZ</name>
<evidence type="ECO:0000256" key="1">
    <source>
        <dbReference type="SAM" id="MobiDB-lite"/>
    </source>
</evidence>
<organism evidence="3">
    <name type="scientific">freshwater metagenome</name>
    <dbReference type="NCBI Taxonomy" id="449393"/>
    <lineage>
        <taxon>unclassified sequences</taxon>
        <taxon>metagenomes</taxon>
        <taxon>ecological metagenomes</taxon>
    </lineage>
</organism>
<gene>
    <name evidence="2" type="ORF">UFOPK2289_01178</name>
    <name evidence="3" type="ORF">UFOPK2822_00091</name>
    <name evidence="4" type="ORF">UFOPK3346_00082</name>
    <name evidence="5" type="ORF">UFOPK3670_00522</name>
    <name evidence="6" type="ORF">UFOPK4308_00582</name>
</gene>
<dbReference type="EMBL" id="CAEZWT010000043">
    <property type="protein sequence ID" value="CAB4671804.1"/>
    <property type="molecule type" value="Genomic_DNA"/>
</dbReference>
<evidence type="ECO:0000313" key="5">
    <source>
        <dbReference type="EMBL" id="CAB4918851.1"/>
    </source>
</evidence>
<evidence type="ECO:0000313" key="4">
    <source>
        <dbReference type="EMBL" id="CAB4855517.1"/>
    </source>
</evidence>
<dbReference type="EMBL" id="CAFBMV010000003">
    <property type="protein sequence ID" value="CAB4918851.1"/>
    <property type="molecule type" value="Genomic_DNA"/>
</dbReference>
<protein>
    <submittedName>
        <fullName evidence="3">Unannotated protein</fullName>
    </submittedName>
</protein>
<evidence type="ECO:0000313" key="3">
    <source>
        <dbReference type="EMBL" id="CAB4739775.1"/>
    </source>
</evidence>
<feature type="region of interest" description="Disordered" evidence="1">
    <location>
        <begin position="68"/>
        <end position="89"/>
    </location>
</feature>